<dbReference type="SUPFAM" id="SSF48403">
    <property type="entry name" value="Ankyrin repeat"/>
    <property type="match status" value="1"/>
</dbReference>
<dbReference type="PRINTS" id="PR01415">
    <property type="entry name" value="ANKYRIN"/>
</dbReference>
<dbReference type="Gene3D" id="1.25.40.10">
    <property type="entry name" value="Tetratricopeptide repeat domain"/>
    <property type="match status" value="1"/>
</dbReference>
<gene>
    <name evidence="4" type="ORF">ACMD2_09433</name>
</gene>
<dbReference type="Pfam" id="PF25575">
    <property type="entry name" value="TPR_BSK1_C"/>
    <property type="match status" value="1"/>
</dbReference>
<dbReference type="InterPro" id="IPR036770">
    <property type="entry name" value="Ankyrin_rpt-contain_sf"/>
</dbReference>
<dbReference type="AlphaFoldDB" id="A0A199W6J1"/>
<evidence type="ECO:0000256" key="1">
    <source>
        <dbReference type="PROSITE-ProRule" id="PRU00023"/>
    </source>
</evidence>
<dbReference type="Pfam" id="PF12796">
    <property type="entry name" value="Ank_2"/>
    <property type="match status" value="2"/>
</dbReference>
<evidence type="ECO:0000259" key="3">
    <source>
        <dbReference type="Pfam" id="PF25575"/>
    </source>
</evidence>
<evidence type="ECO:0000313" key="5">
    <source>
        <dbReference type="Proteomes" id="UP000092600"/>
    </source>
</evidence>
<dbReference type="PROSITE" id="PS50005">
    <property type="entry name" value="TPR"/>
    <property type="match status" value="1"/>
</dbReference>
<dbReference type="STRING" id="4615.A0A199W6J1"/>
<sequence>TARTLDDGRGIAATVASIRDLNGRGAFHVAATEGKIDVCKYFVEELGLDVNVTSCKGKFRFLPSQFPVSMEDDEMCTHECVSAINVVFLIGDTPLFHAAFENHLAVVEYLLDHGADPSIPDERGYTVLHCASQEGHCEVVNLLLSKGIPVDPDSFVGTPLNAAARNRQEKIVKILLEHGANPNKVSDSIFSPLLVSVLTESLECTKLLIKAGADVNASTPSGTTPLSVAAHEGLTDFIKCLLEAGADPNVVNESGRRPIELAALFAKRHDVEILFHATSPIPYMPDWSVDGIISFVKSERFKLRDEELSSNRFAEMKSKGGNAFKKNEYLTAIYYYSMAMEMNPLDATIFSNRSVCWLRRGEGDRALHDAQVCRMLRPKWPKACYREGAARSLLNDYAGAADAFLEGLTLDPGNEEIEKALWEAVESMKKLHCSDKKQ</sequence>
<dbReference type="PROSITE" id="PS50297">
    <property type="entry name" value="ANK_REP_REGION"/>
    <property type="match status" value="4"/>
</dbReference>
<dbReference type="SMART" id="SM00028">
    <property type="entry name" value="TPR"/>
    <property type="match status" value="2"/>
</dbReference>
<dbReference type="InterPro" id="IPR051616">
    <property type="entry name" value="Cul2-RING_E3_ligase_SR"/>
</dbReference>
<dbReference type="InterPro" id="IPR058209">
    <property type="entry name" value="TPR_BSK1_C"/>
</dbReference>
<protein>
    <submittedName>
        <fullName evidence="4">Ankyrin-3</fullName>
    </submittedName>
</protein>
<keyword evidence="2" id="KW-0802">TPR repeat</keyword>
<dbReference type="Proteomes" id="UP000092600">
    <property type="component" value="Unassembled WGS sequence"/>
</dbReference>
<dbReference type="SMART" id="SM00248">
    <property type="entry name" value="ANK"/>
    <property type="match status" value="6"/>
</dbReference>
<proteinExistence type="predicted"/>
<dbReference type="InterPro" id="IPR011990">
    <property type="entry name" value="TPR-like_helical_dom_sf"/>
</dbReference>
<dbReference type="InterPro" id="IPR002110">
    <property type="entry name" value="Ankyrin_rpt"/>
</dbReference>
<keyword evidence="1" id="KW-0040">ANK repeat</keyword>
<feature type="repeat" description="TPR" evidence="2">
    <location>
        <begin position="381"/>
        <end position="414"/>
    </location>
</feature>
<dbReference type="EMBL" id="LSRQ01000155">
    <property type="protein sequence ID" value="OAY84929.1"/>
    <property type="molecule type" value="Genomic_DNA"/>
</dbReference>
<comment type="caution">
    <text evidence="4">The sequence shown here is derived from an EMBL/GenBank/DDBJ whole genome shotgun (WGS) entry which is preliminary data.</text>
</comment>
<feature type="repeat" description="ANK" evidence="1">
    <location>
        <begin position="123"/>
        <end position="155"/>
    </location>
</feature>
<dbReference type="InterPro" id="IPR019734">
    <property type="entry name" value="TPR_rpt"/>
</dbReference>
<feature type="repeat" description="ANK" evidence="1">
    <location>
        <begin position="221"/>
        <end position="253"/>
    </location>
</feature>
<name>A0A199W6J1_ANACO</name>
<dbReference type="PANTHER" id="PTHR46224:SF37">
    <property type="entry name" value="OS12G0600100 PROTEIN"/>
    <property type="match status" value="1"/>
</dbReference>
<feature type="repeat" description="ANK" evidence="1">
    <location>
        <begin position="158"/>
        <end position="187"/>
    </location>
</feature>
<dbReference type="SUPFAM" id="SSF48452">
    <property type="entry name" value="TPR-like"/>
    <property type="match status" value="1"/>
</dbReference>
<evidence type="ECO:0000256" key="2">
    <source>
        <dbReference type="PROSITE-ProRule" id="PRU00339"/>
    </source>
</evidence>
<feature type="repeat" description="ANK" evidence="1">
    <location>
        <begin position="90"/>
        <end position="122"/>
    </location>
</feature>
<organism evidence="4 5">
    <name type="scientific">Ananas comosus</name>
    <name type="common">Pineapple</name>
    <name type="synonym">Ananas ananas</name>
    <dbReference type="NCBI Taxonomy" id="4615"/>
    <lineage>
        <taxon>Eukaryota</taxon>
        <taxon>Viridiplantae</taxon>
        <taxon>Streptophyta</taxon>
        <taxon>Embryophyta</taxon>
        <taxon>Tracheophyta</taxon>
        <taxon>Spermatophyta</taxon>
        <taxon>Magnoliopsida</taxon>
        <taxon>Liliopsida</taxon>
        <taxon>Poales</taxon>
        <taxon>Bromeliaceae</taxon>
        <taxon>Bromelioideae</taxon>
        <taxon>Ananas</taxon>
    </lineage>
</organism>
<evidence type="ECO:0000313" key="4">
    <source>
        <dbReference type="EMBL" id="OAY84929.1"/>
    </source>
</evidence>
<feature type="non-terminal residue" evidence="4">
    <location>
        <position position="1"/>
    </location>
</feature>
<feature type="non-terminal residue" evidence="4">
    <location>
        <position position="438"/>
    </location>
</feature>
<reference evidence="4 5" key="1">
    <citation type="journal article" date="2016" name="DNA Res.">
        <title>The draft genome of MD-2 pineapple using hybrid error correction of long reads.</title>
        <authorList>
            <person name="Redwan R.M."/>
            <person name="Saidin A."/>
            <person name="Kumar S.V."/>
        </authorList>
    </citation>
    <scope>NUCLEOTIDE SEQUENCE [LARGE SCALE GENOMIC DNA]</scope>
    <source>
        <strain evidence="5">cv. MD2</strain>
        <tissue evidence="4">Leaf</tissue>
    </source>
</reference>
<dbReference type="Gene3D" id="1.25.40.20">
    <property type="entry name" value="Ankyrin repeat-containing domain"/>
    <property type="match status" value="2"/>
</dbReference>
<accession>A0A199W6J1</accession>
<dbReference type="PANTHER" id="PTHR46224">
    <property type="entry name" value="ANKYRIN REPEAT FAMILY PROTEIN"/>
    <property type="match status" value="1"/>
</dbReference>
<dbReference type="PROSITE" id="PS50088">
    <property type="entry name" value="ANK_REPEAT"/>
    <property type="match status" value="4"/>
</dbReference>
<feature type="domain" description="Serine/threonine-protein kinase BSK1-like TPR repeats" evidence="3">
    <location>
        <begin position="313"/>
        <end position="385"/>
    </location>
</feature>